<evidence type="ECO:0000256" key="2">
    <source>
        <dbReference type="ARBA" id="ARBA00022475"/>
    </source>
</evidence>
<feature type="transmembrane region" description="Helical" evidence="6">
    <location>
        <begin position="107"/>
        <end position="132"/>
    </location>
</feature>
<gene>
    <name evidence="8" type="ORF">GP475_05920</name>
</gene>
<evidence type="ECO:0000256" key="1">
    <source>
        <dbReference type="ARBA" id="ARBA00004651"/>
    </source>
</evidence>
<proteinExistence type="predicted"/>
<evidence type="ECO:0000259" key="7">
    <source>
        <dbReference type="Pfam" id="PF02656"/>
    </source>
</evidence>
<evidence type="ECO:0000256" key="6">
    <source>
        <dbReference type="SAM" id="Phobius"/>
    </source>
</evidence>
<keyword evidence="2" id="KW-1003">Cell membrane</keyword>
<dbReference type="Proteomes" id="UP000516320">
    <property type="component" value="Chromosome"/>
</dbReference>
<dbReference type="Pfam" id="PF02656">
    <property type="entry name" value="DUF202"/>
    <property type="match status" value="1"/>
</dbReference>
<dbReference type="GO" id="GO:0005886">
    <property type="term" value="C:plasma membrane"/>
    <property type="evidence" value="ECO:0007669"/>
    <property type="project" value="UniProtKB-SubCell"/>
</dbReference>
<feature type="domain" description="DUF202" evidence="7">
    <location>
        <begin position="33"/>
        <end position="100"/>
    </location>
</feature>
<keyword evidence="3 6" id="KW-0812">Transmembrane</keyword>
<dbReference type="InterPro" id="IPR052053">
    <property type="entry name" value="IM_YidH-like"/>
</dbReference>
<dbReference type="InterPro" id="IPR003807">
    <property type="entry name" value="DUF202"/>
</dbReference>
<evidence type="ECO:0000256" key="3">
    <source>
        <dbReference type="ARBA" id="ARBA00022692"/>
    </source>
</evidence>
<feature type="transmembrane region" description="Helical" evidence="6">
    <location>
        <begin position="74"/>
        <end position="95"/>
    </location>
</feature>
<name>A0A7H0SSA6_9CORY</name>
<dbReference type="KEGG" id="cpoy:GP475_05920"/>
<organism evidence="8 9">
    <name type="scientific">Corynebacterium poyangense</name>
    <dbReference type="NCBI Taxonomy" id="2684405"/>
    <lineage>
        <taxon>Bacteria</taxon>
        <taxon>Bacillati</taxon>
        <taxon>Actinomycetota</taxon>
        <taxon>Actinomycetes</taxon>
        <taxon>Mycobacteriales</taxon>
        <taxon>Corynebacteriaceae</taxon>
        <taxon>Corynebacterium</taxon>
    </lineage>
</organism>
<feature type="transmembrane region" description="Helical" evidence="6">
    <location>
        <begin position="42"/>
        <end position="62"/>
    </location>
</feature>
<evidence type="ECO:0000313" key="9">
    <source>
        <dbReference type="Proteomes" id="UP000516320"/>
    </source>
</evidence>
<dbReference type="EMBL" id="CP046884">
    <property type="protein sequence ID" value="QNQ91431.1"/>
    <property type="molecule type" value="Genomic_DNA"/>
</dbReference>
<keyword evidence="4 6" id="KW-1133">Transmembrane helix</keyword>
<sequence>MSCVTHTSKNQESDDRGVLARVLLPGGKEPDARFTLANERTFLAWTRTSLAFMAGGVALEAFPIDHVSPAVRTTMAICVIAVGLVIALGASVRWVRVERAMRHDKPLPVPAIIPVLSLAAVLASATAIWVFLI</sequence>
<keyword evidence="9" id="KW-1185">Reference proteome</keyword>
<evidence type="ECO:0000256" key="4">
    <source>
        <dbReference type="ARBA" id="ARBA00022989"/>
    </source>
</evidence>
<dbReference type="AlphaFoldDB" id="A0A7H0SSA6"/>
<reference evidence="8 9" key="1">
    <citation type="submission" date="2019-12" db="EMBL/GenBank/DDBJ databases">
        <title>Corynebacterium sp. nov., isolated from feces of the Anser Albifrons in China.</title>
        <authorList>
            <person name="Liu Q."/>
        </authorList>
    </citation>
    <scope>NUCLEOTIDE SEQUENCE [LARGE SCALE GENOMIC DNA]</scope>
    <source>
        <strain evidence="8 9">4H37-19</strain>
    </source>
</reference>
<protein>
    <submittedName>
        <fullName evidence="8">DUF202 domain-containing protein</fullName>
    </submittedName>
</protein>
<dbReference type="PANTHER" id="PTHR34187:SF2">
    <property type="entry name" value="DUF202 DOMAIN-CONTAINING PROTEIN"/>
    <property type="match status" value="1"/>
</dbReference>
<evidence type="ECO:0000313" key="8">
    <source>
        <dbReference type="EMBL" id="QNQ91431.1"/>
    </source>
</evidence>
<evidence type="ECO:0000256" key="5">
    <source>
        <dbReference type="ARBA" id="ARBA00023136"/>
    </source>
</evidence>
<keyword evidence="5 6" id="KW-0472">Membrane</keyword>
<comment type="subcellular location">
    <subcellularLocation>
        <location evidence="1">Cell membrane</location>
        <topology evidence="1">Multi-pass membrane protein</topology>
    </subcellularLocation>
</comment>
<accession>A0A7H0SSA6</accession>
<dbReference type="PANTHER" id="PTHR34187">
    <property type="entry name" value="FGR18P"/>
    <property type="match status" value="1"/>
</dbReference>